<evidence type="ECO:0000313" key="2">
    <source>
        <dbReference type="Proteomes" id="UP000058660"/>
    </source>
</evidence>
<sequence>MRRVLGAFGLLVLVVLLLFVGATWALYLQTKGGKPAWRLGAAMGSLYWPAPLAEGACRLLAREDLPLCARGYMRKRLTGPLVGNPTAPCRGLSPAMARACSEVQGLRLVEEGVSRPMVVCEAMPYPEVCALYVGRAAFARGGFRLGGERSAERICAQGRGELLAYCRLGASMEAVERAGEKILRAAEAFCSPYGQELCWRGLASALLATQSKEKALEACALLSPLGAARCVALVKGAR</sequence>
<dbReference type="Proteomes" id="UP000058660">
    <property type="component" value="Plasmid pTA78"/>
</dbReference>
<dbReference type="EMBL" id="CP010826">
    <property type="protein sequence ID" value="ALJ92373.1"/>
    <property type="molecule type" value="Genomic_DNA"/>
</dbReference>
<keyword evidence="2" id="KW-1185">Reference proteome</keyword>
<name>A0ABM5VQQ6_THEA5</name>
<keyword evidence="1" id="KW-0614">Plasmid</keyword>
<evidence type="ECO:0000313" key="1">
    <source>
        <dbReference type="EMBL" id="ALJ92373.1"/>
    </source>
</evidence>
<reference evidence="2" key="1">
    <citation type="journal article" date="2015" name="PLoS ONE">
        <title>Complete Genome Sequence of Thermus aquaticus Y51MC23.</title>
        <authorList>
            <person name="Brumm P.J."/>
            <person name="Monsma S."/>
            <person name="Keough B."/>
            <person name="Jasinovica S."/>
            <person name="Ferguson E."/>
            <person name="Schoenfeld T."/>
            <person name="Lodes M."/>
            <person name="Mead D.A."/>
        </authorList>
    </citation>
    <scope>NUCLEOTIDE SEQUENCE [LARGE SCALE GENOMIC DNA]</scope>
    <source>
        <strain evidence="2">BAA-2747 / Y51MC23</strain>
    </source>
</reference>
<proteinExistence type="predicted"/>
<gene>
    <name evidence="1" type="ORF">TO73_2852</name>
</gene>
<geneLocation type="plasmid" evidence="1 2">
    <name>pTA78</name>
</geneLocation>
<dbReference type="RefSeq" id="WP_003048913.1">
    <property type="nucleotide sequence ID" value="NZ_CP010826.1"/>
</dbReference>
<accession>A0ABM5VQQ6</accession>
<organism evidence="1 2">
    <name type="scientific">Thermus aquaticus (strain ATCC BAA-2747 / Y51MC23)</name>
    <dbReference type="NCBI Taxonomy" id="498848"/>
    <lineage>
        <taxon>Bacteria</taxon>
        <taxon>Thermotogati</taxon>
        <taxon>Deinococcota</taxon>
        <taxon>Deinococci</taxon>
        <taxon>Thermales</taxon>
        <taxon>Thermaceae</taxon>
        <taxon>Thermus</taxon>
    </lineage>
</organism>
<protein>
    <submittedName>
        <fullName evidence="1">Uncharacterized protein</fullName>
    </submittedName>
</protein>